<keyword evidence="4" id="KW-0653">Protein transport</keyword>
<comment type="caution">
    <text evidence="10">The sequence shown here is derived from an EMBL/GenBank/DDBJ whole genome shotgun (WGS) entry which is preliminary data.</text>
</comment>
<feature type="domain" description="RanBD1" evidence="9">
    <location>
        <begin position="487"/>
        <end position="606"/>
    </location>
</feature>
<accession>A0A1E5RCU2</accession>
<dbReference type="GO" id="GO:0051028">
    <property type="term" value="P:mRNA transport"/>
    <property type="evidence" value="ECO:0007669"/>
    <property type="project" value="UniProtKB-KW"/>
</dbReference>
<dbReference type="GO" id="GO:0005643">
    <property type="term" value="C:nuclear pore"/>
    <property type="evidence" value="ECO:0007669"/>
    <property type="project" value="UniProtKB-SubCell"/>
</dbReference>
<dbReference type="InterPro" id="IPR011993">
    <property type="entry name" value="PH-like_dom_sf"/>
</dbReference>
<keyword evidence="2" id="KW-0813">Transport</keyword>
<dbReference type="AlphaFoldDB" id="A0A1E5RCU2"/>
<evidence type="ECO:0000313" key="11">
    <source>
        <dbReference type="Proteomes" id="UP000095358"/>
    </source>
</evidence>
<feature type="compositionally biased region" description="Polar residues" evidence="8">
    <location>
        <begin position="405"/>
        <end position="429"/>
    </location>
</feature>
<dbReference type="InterPro" id="IPR053074">
    <property type="entry name" value="NPC_Nucleoporin"/>
</dbReference>
<evidence type="ECO:0000256" key="7">
    <source>
        <dbReference type="ARBA" id="ARBA00023242"/>
    </source>
</evidence>
<dbReference type="PANTHER" id="PTHR38697:SF1">
    <property type="entry name" value="NUCLEAR PORE COMPLEX PROTEIN SIMILAR TO S. CEREVISIAE NUP2 (EUROFUNG)"/>
    <property type="match status" value="1"/>
</dbReference>
<dbReference type="Pfam" id="PF00638">
    <property type="entry name" value="Ran_BP1"/>
    <property type="match status" value="1"/>
</dbReference>
<keyword evidence="11" id="KW-1185">Reference proteome</keyword>
<feature type="region of interest" description="Disordered" evidence="8">
    <location>
        <begin position="315"/>
        <end position="485"/>
    </location>
</feature>
<keyword evidence="7" id="KW-0539">Nucleus</keyword>
<dbReference type="Gene3D" id="2.30.29.30">
    <property type="entry name" value="Pleckstrin-homology domain (PH domain)/Phosphotyrosine-binding domain (PTB)"/>
    <property type="match status" value="1"/>
</dbReference>
<reference evidence="11" key="1">
    <citation type="journal article" date="2016" name="Genome Announc.">
        <title>Genome sequences of three species of Hanseniaspora isolated from spontaneous wine fermentations.</title>
        <authorList>
            <person name="Sternes P.R."/>
            <person name="Lee D."/>
            <person name="Kutyna D.R."/>
            <person name="Borneman A.R."/>
        </authorList>
    </citation>
    <scope>NUCLEOTIDE SEQUENCE [LARGE SCALE GENOMIC DNA]</scope>
    <source>
        <strain evidence="11">AWRI3580</strain>
    </source>
</reference>
<dbReference type="PROSITE" id="PS50196">
    <property type="entry name" value="RANBD1"/>
    <property type="match status" value="1"/>
</dbReference>
<evidence type="ECO:0000256" key="1">
    <source>
        <dbReference type="ARBA" id="ARBA00004567"/>
    </source>
</evidence>
<protein>
    <submittedName>
        <fullName evidence="10">Nucleoporin NUP2</fullName>
    </submittedName>
</protein>
<comment type="subcellular location">
    <subcellularLocation>
        <location evidence="1">Nucleus</location>
        <location evidence="1">Nuclear pore complex</location>
    </subcellularLocation>
</comment>
<evidence type="ECO:0000256" key="4">
    <source>
        <dbReference type="ARBA" id="ARBA00022927"/>
    </source>
</evidence>
<dbReference type="SUPFAM" id="SSF50729">
    <property type="entry name" value="PH domain-like"/>
    <property type="match status" value="1"/>
</dbReference>
<organism evidence="10 11">
    <name type="scientific">Hanseniaspora uvarum</name>
    <name type="common">Yeast</name>
    <name type="synonym">Kloeckera apiculata</name>
    <dbReference type="NCBI Taxonomy" id="29833"/>
    <lineage>
        <taxon>Eukaryota</taxon>
        <taxon>Fungi</taxon>
        <taxon>Dikarya</taxon>
        <taxon>Ascomycota</taxon>
        <taxon>Saccharomycotina</taxon>
        <taxon>Saccharomycetes</taxon>
        <taxon>Saccharomycodales</taxon>
        <taxon>Saccharomycodaceae</taxon>
        <taxon>Hanseniaspora</taxon>
    </lineage>
</organism>
<sequence length="606" mass="67274">MSKRRADFQLDRDGRHKAIEEELDKKAQEDKFSSNQLSSANIAGRKIAKLRKPLNKPEEPSQPQPAVNVFANLMKHSNKFSSVLLPEPNEEVEKMTKFKAINFNFSQKINESIKEDPQCNLTKACEKYLEYAKQALSPSATPESNEVPQVKETPFKNFKPQLSKPVAAPNNTFEQLKKLKPTSEKPSITELPTSDEEAEKPEIKGPQFTLSSDIVVKKPAFVFGEALAKKQAAEVDSDDSDVAEVPKGPTFTFGGKVEDPIFKVGKKEEVKETKPTFSNVLPTSSKESAASKAPAFSFNLGDNSKQDTKLPLVSKSNETNSAEPAAFTFNLGNKKTEEKPPATTLFNFGAKEDKPKEVPSFTFGKPAVANPASTFSFSKPVESEVKPAATFSFNKPSETKAAPASTFSFGNPQSAPEKNTGFGATTSFSFGKKEETSDTSSSAPTSNFKFALPFNQNTKVEKPEEVAAPADNEEEKQEQLNLENNEEETENLLYTQKAQLKVYQPENKESPYTTKGVGMFKILQSKEDDKKYRFLLRTEGMGNIILNTYIIAGVKYEQIPQRKKTVKMPIFNHETKKIETHLLNVKTEEDASEIIKVIENAQANMK</sequence>
<evidence type="ECO:0000256" key="3">
    <source>
        <dbReference type="ARBA" id="ARBA00022816"/>
    </source>
</evidence>
<dbReference type="InterPro" id="IPR000156">
    <property type="entry name" value="Ran_bind_dom"/>
</dbReference>
<evidence type="ECO:0000313" key="10">
    <source>
        <dbReference type="EMBL" id="OEJ84709.1"/>
    </source>
</evidence>
<gene>
    <name evidence="10" type="ORF">AWRI3580_g3356</name>
</gene>
<keyword evidence="6" id="KW-0906">Nuclear pore complex</keyword>
<dbReference type="SMART" id="SM00160">
    <property type="entry name" value="RanBD"/>
    <property type="match status" value="1"/>
</dbReference>
<dbReference type="VEuPathDB" id="FungiDB:AWRI3580_g3356"/>
<dbReference type="EMBL" id="LPNN01000007">
    <property type="protein sequence ID" value="OEJ84709.1"/>
    <property type="molecule type" value="Genomic_DNA"/>
</dbReference>
<dbReference type="Proteomes" id="UP000095358">
    <property type="component" value="Unassembled WGS sequence"/>
</dbReference>
<evidence type="ECO:0000259" key="9">
    <source>
        <dbReference type="PROSITE" id="PS50196"/>
    </source>
</evidence>
<dbReference type="OrthoDB" id="3972927at2759"/>
<keyword evidence="3" id="KW-0509">mRNA transport</keyword>
<dbReference type="STRING" id="29833.A0A1E5RCU2"/>
<feature type="compositionally biased region" description="Polar residues" evidence="8">
    <location>
        <begin position="438"/>
        <end position="458"/>
    </location>
</feature>
<proteinExistence type="predicted"/>
<feature type="region of interest" description="Disordered" evidence="8">
    <location>
        <begin position="135"/>
        <end position="205"/>
    </location>
</feature>
<dbReference type="GO" id="GO:0015031">
    <property type="term" value="P:protein transport"/>
    <property type="evidence" value="ECO:0007669"/>
    <property type="project" value="UniProtKB-KW"/>
</dbReference>
<evidence type="ECO:0000256" key="2">
    <source>
        <dbReference type="ARBA" id="ARBA00022448"/>
    </source>
</evidence>
<evidence type="ECO:0000256" key="6">
    <source>
        <dbReference type="ARBA" id="ARBA00023132"/>
    </source>
</evidence>
<keyword evidence="5" id="KW-0811">Translocation</keyword>
<dbReference type="PANTHER" id="PTHR38697">
    <property type="entry name" value="NUCLEAR PORE COMPLEX PROTEIN SIMILAR TO S. CEREVISIAE NUP2 (EUROFUNG)"/>
    <property type="match status" value="1"/>
</dbReference>
<evidence type="ECO:0000256" key="8">
    <source>
        <dbReference type="SAM" id="MobiDB-lite"/>
    </source>
</evidence>
<dbReference type="Pfam" id="PF08911">
    <property type="entry name" value="NUP50"/>
    <property type="match status" value="1"/>
</dbReference>
<evidence type="ECO:0000256" key="5">
    <source>
        <dbReference type="ARBA" id="ARBA00023010"/>
    </source>
</evidence>
<feature type="compositionally biased region" description="Polar residues" evidence="8">
    <location>
        <begin position="136"/>
        <end position="147"/>
    </location>
</feature>
<dbReference type="InterPro" id="IPR015007">
    <property type="entry name" value="NUP2/50/61"/>
</dbReference>
<name>A0A1E5RCU2_HANUV</name>